<dbReference type="AlphaFoldDB" id="A0A9N9CCD9"/>
<dbReference type="Gene3D" id="1.10.30.10">
    <property type="entry name" value="High mobility group box domain"/>
    <property type="match status" value="1"/>
</dbReference>
<evidence type="ECO:0000313" key="2">
    <source>
        <dbReference type="EMBL" id="CAG8593965.1"/>
    </source>
</evidence>
<reference evidence="2" key="1">
    <citation type="submission" date="2021-06" db="EMBL/GenBank/DDBJ databases">
        <authorList>
            <person name="Kallberg Y."/>
            <person name="Tangrot J."/>
            <person name="Rosling A."/>
        </authorList>
    </citation>
    <scope>NUCLEOTIDE SEQUENCE</scope>
    <source>
        <strain evidence="2">AZ414A</strain>
    </source>
</reference>
<feature type="non-terminal residue" evidence="2">
    <location>
        <position position="351"/>
    </location>
</feature>
<dbReference type="EMBL" id="CAJVPK010001645">
    <property type="protein sequence ID" value="CAG8593965.1"/>
    <property type="molecule type" value="Genomic_DNA"/>
</dbReference>
<proteinExistence type="predicted"/>
<dbReference type="OrthoDB" id="2307332at2759"/>
<feature type="domain" description="HMG box" evidence="1">
    <location>
        <begin position="35"/>
        <end position="93"/>
    </location>
</feature>
<dbReference type="Proteomes" id="UP000789706">
    <property type="component" value="Unassembled WGS sequence"/>
</dbReference>
<dbReference type="Pfam" id="PF00505">
    <property type="entry name" value="HMG_box"/>
    <property type="match status" value="1"/>
</dbReference>
<dbReference type="InterPro" id="IPR036910">
    <property type="entry name" value="HMG_box_dom_sf"/>
</dbReference>
<sequence>MSLPIKKIPFPPSINVDKIIQMHLKNGIKNVNETMNAFMIYRNEFNHVHQNFNLSCKNVSKLASKSWKNEPGYVKQHYKQISKEVKKRFKKIVPTPFFISKFGTSNQVGTNDAFLETNLPIDQNLSDTIYSSHQFINTGPTNQISPDIICYNSLLMNTEQTSLGTTCYNSPPSNPQDAIYSSYPGATHSNLLVDQFSQEFTFADPSKMDQISPDINCFNSSFIPFINALGATHVISPPFVDQYSQITFPDPSDMDQIFPGITRHNLPFLNVLDISHVNSPPSNSLNNIYSSQNSLDATNSRPPMVQYPLEITFLDPNMGQIFLGINCYNSQLMNTDQNSPDATYYNSARID</sequence>
<name>A0A9N9CCD9_9GLOM</name>
<evidence type="ECO:0000313" key="3">
    <source>
        <dbReference type="Proteomes" id="UP000789706"/>
    </source>
</evidence>
<protein>
    <submittedName>
        <fullName evidence="2">3501_t:CDS:1</fullName>
    </submittedName>
</protein>
<gene>
    <name evidence="2" type="ORF">DEBURN_LOCUS9196</name>
</gene>
<accession>A0A9N9CCD9</accession>
<evidence type="ECO:0000259" key="1">
    <source>
        <dbReference type="Pfam" id="PF00505"/>
    </source>
</evidence>
<comment type="caution">
    <text evidence="2">The sequence shown here is derived from an EMBL/GenBank/DDBJ whole genome shotgun (WGS) entry which is preliminary data.</text>
</comment>
<keyword evidence="3" id="KW-1185">Reference proteome</keyword>
<dbReference type="SUPFAM" id="SSF47095">
    <property type="entry name" value="HMG-box"/>
    <property type="match status" value="1"/>
</dbReference>
<dbReference type="InterPro" id="IPR009071">
    <property type="entry name" value="HMG_box_dom"/>
</dbReference>
<organism evidence="2 3">
    <name type="scientific">Diversispora eburnea</name>
    <dbReference type="NCBI Taxonomy" id="1213867"/>
    <lineage>
        <taxon>Eukaryota</taxon>
        <taxon>Fungi</taxon>
        <taxon>Fungi incertae sedis</taxon>
        <taxon>Mucoromycota</taxon>
        <taxon>Glomeromycotina</taxon>
        <taxon>Glomeromycetes</taxon>
        <taxon>Diversisporales</taxon>
        <taxon>Diversisporaceae</taxon>
        <taxon>Diversispora</taxon>
    </lineage>
</organism>